<accession>A0ABQ3VHY0</accession>
<reference evidence="2 3" key="1">
    <citation type="journal article" date="2021" name="Int. J. Syst. Evol. Microbiol.">
        <title>Reticulibacter mediterranei gen. nov., sp. nov., within the new family Reticulibacteraceae fam. nov., and Ktedonospora formicarum gen. nov., sp. nov., Ktedonobacter robiniae sp. nov., Dictyobacter formicarum sp. nov. and Dictyobacter arantiisoli sp. nov., belonging to the class Ktedonobacteria.</title>
        <authorList>
            <person name="Yabe S."/>
            <person name="Zheng Y."/>
            <person name="Wang C.M."/>
            <person name="Sakai Y."/>
            <person name="Abe K."/>
            <person name="Yokota A."/>
            <person name="Donadio S."/>
            <person name="Cavaletti L."/>
            <person name="Monciardini P."/>
        </authorList>
    </citation>
    <scope>NUCLEOTIDE SEQUENCE [LARGE SCALE GENOMIC DNA]</scope>
    <source>
        <strain evidence="2 3">SOSP1-9</strain>
    </source>
</reference>
<feature type="transmembrane region" description="Helical" evidence="1">
    <location>
        <begin position="213"/>
        <end position="238"/>
    </location>
</feature>
<gene>
    <name evidence="2" type="ORF">KSZ_38050</name>
</gene>
<evidence type="ECO:0000313" key="2">
    <source>
        <dbReference type="EMBL" id="GHO85799.1"/>
    </source>
</evidence>
<feature type="transmembrane region" description="Helical" evidence="1">
    <location>
        <begin position="57"/>
        <end position="78"/>
    </location>
</feature>
<keyword evidence="1" id="KW-1133">Transmembrane helix</keyword>
<keyword evidence="1" id="KW-0472">Membrane</keyword>
<feature type="transmembrane region" description="Helical" evidence="1">
    <location>
        <begin position="182"/>
        <end position="201"/>
    </location>
</feature>
<feature type="transmembrane region" description="Helical" evidence="1">
    <location>
        <begin position="153"/>
        <end position="170"/>
    </location>
</feature>
<name>A0ABQ3VHY0_9CHLR</name>
<dbReference type="Proteomes" id="UP000635565">
    <property type="component" value="Unassembled WGS sequence"/>
</dbReference>
<organism evidence="2 3">
    <name type="scientific">Dictyobacter formicarum</name>
    <dbReference type="NCBI Taxonomy" id="2778368"/>
    <lineage>
        <taxon>Bacteria</taxon>
        <taxon>Bacillati</taxon>
        <taxon>Chloroflexota</taxon>
        <taxon>Ktedonobacteria</taxon>
        <taxon>Ktedonobacterales</taxon>
        <taxon>Dictyobacteraceae</taxon>
        <taxon>Dictyobacter</taxon>
    </lineage>
</organism>
<dbReference type="RefSeq" id="WP_201363443.1">
    <property type="nucleotide sequence ID" value="NZ_BNJJ01000010.1"/>
</dbReference>
<dbReference type="EMBL" id="BNJJ01000010">
    <property type="protein sequence ID" value="GHO85799.1"/>
    <property type="molecule type" value="Genomic_DNA"/>
</dbReference>
<feature type="transmembrane region" description="Helical" evidence="1">
    <location>
        <begin position="98"/>
        <end position="117"/>
    </location>
</feature>
<comment type="caution">
    <text evidence="2">The sequence shown here is derived from an EMBL/GenBank/DDBJ whole genome shotgun (WGS) entry which is preliminary data.</text>
</comment>
<proteinExistence type="predicted"/>
<evidence type="ECO:0000313" key="3">
    <source>
        <dbReference type="Proteomes" id="UP000635565"/>
    </source>
</evidence>
<evidence type="ECO:0000256" key="1">
    <source>
        <dbReference type="SAM" id="Phobius"/>
    </source>
</evidence>
<feature type="transmembrane region" description="Helical" evidence="1">
    <location>
        <begin position="124"/>
        <end position="141"/>
    </location>
</feature>
<protein>
    <submittedName>
        <fullName evidence="2">Uncharacterized protein</fullName>
    </submittedName>
</protein>
<keyword evidence="3" id="KW-1185">Reference proteome</keyword>
<sequence length="258" mass="28619">MSNQTNPPSAIDGGKRFYQANSVQEQIPPPFLPGPDAAALQPLAFPLIRRVSARLQVLGMLSYTLLLIFALTSCLFSLNTQPPDHPDGWLELAYFLQILFLVFVLTPASTLLSALFFGSWRGTLVSCISIYGSILLTHLLNHHFWDNMSPERFLFFIPIFIVTALVGLTYDLRKYANRGTSILTMVIAVPVLVVTFAFNALDPNASLAMDEGGGVFCCTIFFLIPAWVLFAMGIESIIQKVLFSTKQKIHPYQSPDPD</sequence>
<keyword evidence="1" id="KW-0812">Transmembrane</keyword>